<proteinExistence type="predicted"/>
<gene>
    <name evidence="1" type="ORF">C7P63_06010</name>
</gene>
<sequence>MSTLLIGLGVFGFSGYVIYRKVVKKDKKSCCEDCDCAVKHLDK</sequence>
<dbReference type="AlphaFoldDB" id="A0A429Z6M2"/>
<accession>A0A429Z6M2</accession>
<dbReference type="RefSeq" id="WP_125943260.1">
    <property type="nucleotide sequence ID" value="NZ_PXZH01000002.1"/>
</dbReference>
<keyword evidence="2" id="KW-1185">Reference proteome</keyword>
<protein>
    <submittedName>
        <fullName evidence="1">FeoB-associated Cys-rich membrane protein</fullName>
    </submittedName>
</protein>
<comment type="caution">
    <text evidence="1">The sequence shown here is derived from an EMBL/GenBank/DDBJ whole genome shotgun (WGS) entry which is preliminary data.</text>
</comment>
<reference evidence="1 2" key="1">
    <citation type="submission" date="2018-03" db="EMBL/GenBank/DDBJ databases">
        <authorList>
            <person name="Gulvik C.A."/>
        </authorList>
    </citation>
    <scope>NUCLEOTIDE SEQUENCE [LARGE SCALE GENOMIC DNA]</scope>
    <source>
        <strain evidence="1 2">JCM 31581</strain>
    </source>
</reference>
<name>A0A429Z6M2_9ENTE</name>
<dbReference type="Proteomes" id="UP000277864">
    <property type="component" value="Unassembled WGS sequence"/>
</dbReference>
<organism evidence="1 2">
    <name type="scientific">Vagococcus humatus</name>
    <dbReference type="NCBI Taxonomy" id="1889241"/>
    <lineage>
        <taxon>Bacteria</taxon>
        <taxon>Bacillati</taxon>
        <taxon>Bacillota</taxon>
        <taxon>Bacilli</taxon>
        <taxon>Lactobacillales</taxon>
        <taxon>Enterococcaceae</taxon>
        <taxon>Vagococcus</taxon>
    </lineage>
</organism>
<evidence type="ECO:0000313" key="1">
    <source>
        <dbReference type="EMBL" id="RST89326.1"/>
    </source>
</evidence>
<evidence type="ECO:0000313" key="2">
    <source>
        <dbReference type="Proteomes" id="UP000277864"/>
    </source>
</evidence>
<dbReference type="EMBL" id="PXZH01000002">
    <property type="protein sequence ID" value="RST89326.1"/>
    <property type="molecule type" value="Genomic_DNA"/>
</dbReference>